<feature type="transmembrane region" description="Helical" evidence="7">
    <location>
        <begin position="130"/>
        <end position="151"/>
    </location>
</feature>
<dbReference type="Pfam" id="PF04024">
    <property type="entry name" value="PspC"/>
    <property type="match status" value="1"/>
</dbReference>
<evidence type="ECO:0000256" key="5">
    <source>
        <dbReference type="ARBA" id="ARBA00023136"/>
    </source>
</evidence>
<keyword evidence="3 7" id="KW-0812">Transmembrane</keyword>
<evidence type="ECO:0000256" key="6">
    <source>
        <dbReference type="SAM" id="MobiDB-lite"/>
    </source>
</evidence>
<feature type="compositionally biased region" description="Gly residues" evidence="6">
    <location>
        <begin position="33"/>
        <end position="43"/>
    </location>
</feature>
<dbReference type="InterPro" id="IPR052027">
    <property type="entry name" value="PspC"/>
</dbReference>
<accession>A0ABN3AMQ0</accession>
<feature type="transmembrane region" description="Helical" evidence="7">
    <location>
        <begin position="163"/>
        <end position="184"/>
    </location>
</feature>
<evidence type="ECO:0000256" key="4">
    <source>
        <dbReference type="ARBA" id="ARBA00022989"/>
    </source>
</evidence>
<comment type="caution">
    <text evidence="9">The sequence shown here is derived from an EMBL/GenBank/DDBJ whole genome shotgun (WGS) entry which is preliminary data.</text>
</comment>
<feature type="region of interest" description="Disordered" evidence="6">
    <location>
        <begin position="193"/>
        <end position="238"/>
    </location>
</feature>
<dbReference type="PANTHER" id="PTHR33885:SF3">
    <property type="entry name" value="PHAGE SHOCK PROTEIN C"/>
    <property type="match status" value="1"/>
</dbReference>
<evidence type="ECO:0000313" key="10">
    <source>
        <dbReference type="Proteomes" id="UP001500974"/>
    </source>
</evidence>
<dbReference type="RefSeq" id="WP_346027202.1">
    <property type="nucleotide sequence ID" value="NZ_BAAAON010000001.1"/>
</dbReference>
<evidence type="ECO:0000256" key="1">
    <source>
        <dbReference type="ARBA" id="ARBA00004162"/>
    </source>
</evidence>
<organism evidence="9 10">
    <name type="scientific">Arthrobacter parietis</name>
    <dbReference type="NCBI Taxonomy" id="271434"/>
    <lineage>
        <taxon>Bacteria</taxon>
        <taxon>Bacillati</taxon>
        <taxon>Actinomycetota</taxon>
        <taxon>Actinomycetes</taxon>
        <taxon>Micrococcales</taxon>
        <taxon>Micrococcaceae</taxon>
        <taxon>Arthrobacter</taxon>
    </lineage>
</organism>
<keyword evidence="4 7" id="KW-1133">Transmembrane helix</keyword>
<feature type="transmembrane region" description="Helical" evidence="7">
    <location>
        <begin position="305"/>
        <end position="328"/>
    </location>
</feature>
<reference evidence="9 10" key="1">
    <citation type="journal article" date="2019" name="Int. J. Syst. Evol. Microbiol.">
        <title>The Global Catalogue of Microorganisms (GCM) 10K type strain sequencing project: providing services to taxonomists for standard genome sequencing and annotation.</title>
        <authorList>
            <consortium name="The Broad Institute Genomics Platform"/>
            <consortium name="The Broad Institute Genome Sequencing Center for Infectious Disease"/>
            <person name="Wu L."/>
            <person name="Ma J."/>
        </authorList>
    </citation>
    <scope>NUCLEOTIDE SEQUENCE [LARGE SCALE GENOMIC DNA]</scope>
    <source>
        <strain evidence="9 10">JCM 14917</strain>
    </source>
</reference>
<gene>
    <name evidence="9" type="ORF">GCM10009784_02630</name>
</gene>
<evidence type="ECO:0000256" key="7">
    <source>
        <dbReference type="SAM" id="Phobius"/>
    </source>
</evidence>
<evidence type="ECO:0000256" key="3">
    <source>
        <dbReference type="ARBA" id="ARBA00022692"/>
    </source>
</evidence>
<dbReference type="InterPro" id="IPR007168">
    <property type="entry name" value="Phageshock_PspC_N"/>
</dbReference>
<keyword evidence="5 7" id="KW-0472">Membrane</keyword>
<dbReference type="PANTHER" id="PTHR33885">
    <property type="entry name" value="PHAGE SHOCK PROTEIN C"/>
    <property type="match status" value="1"/>
</dbReference>
<feature type="region of interest" description="Disordered" evidence="6">
    <location>
        <begin position="1"/>
        <end position="52"/>
    </location>
</feature>
<comment type="subcellular location">
    <subcellularLocation>
        <location evidence="1">Cell membrane</location>
        <topology evidence="1">Single-pass membrane protein</topology>
    </subcellularLocation>
</comment>
<feature type="compositionally biased region" description="Low complexity" evidence="6">
    <location>
        <begin position="228"/>
        <end position="238"/>
    </location>
</feature>
<name>A0ABN3AMQ0_9MICC</name>
<protein>
    <recommendedName>
        <fullName evidence="8">Phage shock protein PspC N-terminal domain-containing protein</fullName>
    </recommendedName>
</protein>
<feature type="compositionally biased region" description="Low complexity" evidence="6">
    <location>
        <begin position="1"/>
        <end position="22"/>
    </location>
</feature>
<keyword evidence="2" id="KW-1003">Cell membrane</keyword>
<evidence type="ECO:0000259" key="8">
    <source>
        <dbReference type="Pfam" id="PF04024"/>
    </source>
</evidence>
<feature type="transmembrane region" description="Helical" evidence="7">
    <location>
        <begin position="96"/>
        <end position="118"/>
    </location>
</feature>
<evidence type="ECO:0000256" key="2">
    <source>
        <dbReference type="ARBA" id="ARBA00022475"/>
    </source>
</evidence>
<dbReference type="Proteomes" id="UP001500974">
    <property type="component" value="Unassembled WGS sequence"/>
</dbReference>
<dbReference type="EMBL" id="BAAAON010000001">
    <property type="protein sequence ID" value="GAA2172386.1"/>
    <property type="molecule type" value="Genomic_DNA"/>
</dbReference>
<proteinExistence type="predicted"/>
<feature type="domain" description="Phage shock protein PspC N-terminal" evidence="8">
    <location>
        <begin position="68"/>
        <end position="120"/>
    </location>
</feature>
<feature type="transmembrane region" description="Helical" evidence="7">
    <location>
        <begin position="243"/>
        <end position="262"/>
    </location>
</feature>
<evidence type="ECO:0000313" key="9">
    <source>
        <dbReference type="EMBL" id="GAA2172386.1"/>
    </source>
</evidence>
<keyword evidence="10" id="KW-1185">Reference proteome</keyword>
<sequence>MNSHDGPSSSPRDADSAPESAAGSGNPHAHDGGQPGATPGGSPGAASSTPRAGSGAGFFGWVRSLRVTRGQDRWIGGVATGISARTGLDVVLVRGLFVVLAIFGGIGLLAYGLAWALLPEPDGRIHAESAARGSWTSGMTGALIVSLLGLWRPNAPFFGNTGGFGGFIWSLFWIGVAVFIVYWISNANRNRNRNDGAGTGSATGTAPTDVYSTAPPPTRPFIGPTRPPVKAVAKPSAPRPTGADVAIFLGGALLLAALVLVLDYVGVLALGGSVIAVALATGVVVLGLGIVLLGIRGRTSGGLGFLAAVGIAATVLSSASPVTGNWVLADQGRWSMTAASPASEGYTVVVGQGRVDLTGLADITEDVIIPVNAAAGNVGILVPEGVPVDVRSRLALSSTEVVSAGETTSVGGIWQPRTLHLNEDADGPRIILDMRGVVSHITVATTETALLDTESRQER</sequence>
<feature type="transmembrane region" description="Helical" evidence="7">
    <location>
        <begin position="268"/>
        <end position="293"/>
    </location>
</feature>